<evidence type="ECO:0000313" key="2">
    <source>
        <dbReference type="Proteomes" id="UP000828390"/>
    </source>
</evidence>
<name>A0A9D4R4U3_DREPO</name>
<dbReference type="Proteomes" id="UP000828390">
    <property type="component" value="Unassembled WGS sequence"/>
</dbReference>
<gene>
    <name evidence="1" type="ORF">DPMN_097544</name>
</gene>
<reference evidence="1" key="2">
    <citation type="submission" date="2020-11" db="EMBL/GenBank/DDBJ databases">
        <authorList>
            <person name="McCartney M.A."/>
            <person name="Auch B."/>
            <person name="Kono T."/>
            <person name="Mallez S."/>
            <person name="Becker A."/>
            <person name="Gohl D.M."/>
            <person name="Silverstein K.A.T."/>
            <person name="Koren S."/>
            <person name="Bechman K.B."/>
            <person name="Herman A."/>
            <person name="Abrahante J.E."/>
            <person name="Garbe J."/>
        </authorList>
    </citation>
    <scope>NUCLEOTIDE SEQUENCE</scope>
    <source>
        <strain evidence="1">Duluth1</strain>
        <tissue evidence="1">Whole animal</tissue>
    </source>
</reference>
<organism evidence="1 2">
    <name type="scientific">Dreissena polymorpha</name>
    <name type="common">Zebra mussel</name>
    <name type="synonym">Mytilus polymorpha</name>
    <dbReference type="NCBI Taxonomy" id="45954"/>
    <lineage>
        <taxon>Eukaryota</taxon>
        <taxon>Metazoa</taxon>
        <taxon>Spiralia</taxon>
        <taxon>Lophotrochozoa</taxon>
        <taxon>Mollusca</taxon>
        <taxon>Bivalvia</taxon>
        <taxon>Autobranchia</taxon>
        <taxon>Heteroconchia</taxon>
        <taxon>Euheterodonta</taxon>
        <taxon>Imparidentia</taxon>
        <taxon>Neoheterodontei</taxon>
        <taxon>Myida</taxon>
        <taxon>Dreissenoidea</taxon>
        <taxon>Dreissenidae</taxon>
        <taxon>Dreissena</taxon>
    </lineage>
</organism>
<accession>A0A9D4R4U3</accession>
<dbReference type="AlphaFoldDB" id="A0A9D4R4U3"/>
<protein>
    <submittedName>
        <fullName evidence="1">Uncharacterized protein</fullName>
    </submittedName>
</protein>
<dbReference type="EMBL" id="JAIWYP010000003">
    <property type="protein sequence ID" value="KAH3854984.1"/>
    <property type="molecule type" value="Genomic_DNA"/>
</dbReference>
<comment type="caution">
    <text evidence="1">The sequence shown here is derived from an EMBL/GenBank/DDBJ whole genome shotgun (WGS) entry which is preliminary data.</text>
</comment>
<proteinExistence type="predicted"/>
<keyword evidence="2" id="KW-1185">Reference proteome</keyword>
<reference evidence="1" key="1">
    <citation type="journal article" date="2019" name="bioRxiv">
        <title>The Genome of the Zebra Mussel, Dreissena polymorpha: A Resource for Invasive Species Research.</title>
        <authorList>
            <person name="McCartney M.A."/>
            <person name="Auch B."/>
            <person name="Kono T."/>
            <person name="Mallez S."/>
            <person name="Zhang Y."/>
            <person name="Obille A."/>
            <person name="Becker A."/>
            <person name="Abrahante J.E."/>
            <person name="Garbe J."/>
            <person name="Badalamenti J.P."/>
            <person name="Herman A."/>
            <person name="Mangelson H."/>
            <person name="Liachko I."/>
            <person name="Sullivan S."/>
            <person name="Sone E.D."/>
            <person name="Koren S."/>
            <person name="Silverstein K.A.T."/>
            <person name="Beckman K.B."/>
            <person name="Gohl D.M."/>
        </authorList>
    </citation>
    <scope>NUCLEOTIDE SEQUENCE</scope>
    <source>
        <strain evidence="1">Duluth1</strain>
        <tissue evidence="1">Whole animal</tissue>
    </source>
</reference>
<sequence length="68" mass="7702">MTTIKSPSMVVKSRIFYWKERHECIQVSWAKVMALFTTLDSKRGSFGSVGRNEWGVSTFQQGNTTGVI</sequence>
<evidence type="ECO:0000313" key="1">
    <source>
        <dbReference type="EMBL" id="KAH3854984.1"/>
    </source>
</evidence>